<name>A0AAV5WGS5_9BILA</name>
<feature type="non-terminal residue" evidence="2">
    <location>
        <position position="1"/>
    </location>
</feature>
<reference evidence="2" key="1">
    <citation type="submission" date="2023-10" db="EMBL/GenBank/DDBJ databases">
        <title>Genome assembly of Pristionchus species.</title>
        <authorList>
            <person name="Yoshida K."/>
            <person name="Sommer R.J."/>
        </authorList>
    </citation>
    <scope>NUCLEOTIDE SEQUENCE</scope>
    <source>
        <strain evidence="2">RS5133</strain>
    </source>
</reference>
<dbReference type="AlphaFoldDB" id="A0AAV5WGS5"/>
<feature type="compositionally biased region" description="Basic residues" evidence="1">
    <location>
        <begin position="50"/>
        <end position="60"/>
    </location>
</feature>
<proteinExistence type="predicted"/>
<dbReference type="Proteomes" id="UP001432322">
    <property type="component" value="Unassembled WGS sequence"/>
</dbReference>
<gene>
    <name evidence="2" type="ORF">PFISCL1PPCAC_22753</name>
</gene>
<comment type="caution">
    <text evidence="2">The sequence shown here is derived from an EMBL/GenBank/DDBJ whole genome shotgun (WGS) entry which is preliminary data.</text>
</comment>
<protein>
    <submittedName>
        <fullName evidence="2">Uncharacterized protein</fullName>
    </submittedName>
</protein>
<organism evidence="2 3">
    <name type="scientific">Pristionchus fissidentatus</name>
    <dbReference type="NCBI Taxonomy" id="1538716"/>
    <lineage>
        <taxon>Eukaryota</taxon>
        <taxon>Metazoa</taxon>
        <taxon>Ecdysozoa</taxon>
        <taxon>Nematoda</taxon>
        <taxon>Chromadorea</taxon>
        <taxon>Rhabditida</taxon>
        <taxon>Rhabditina</taxon>
        <taxon>Diplogasteromorpha</taxon>
        <taxon>Diplogasteroidea</taxon>
        <taxon>Neodiplogasteridae</taxon>
        <taxon>Pristionchus</taxon>
    </lineage>
</organism>
<evidence type="ECO:0000256" key="1">
    <source>
        <dbReference type="SAM" id="MobiDB-lite"/>
    </source>
</evidence>
<evidence type="ECO:0000313" key="2">
    <source>
        <dbReference type="EMBL" id="GMT31456.1"/>
    </source>
</evidence>
<feature type="region of interest" description="Disordered" evidence="1">
    <location>
        <begin position="50"/>
        <end position="79"/>
    </location>
</feature>
<evidence type="ECO:0000313" key="3">
    <source>
        <dbReference type="Proteomes" id="UP001432322"/>
    </source>
</evidence>
<feature type="non-terminal residue" evidence="2">
    <location>
        <position position="79"/>
    </location>
</feature>
<accession>A0AAV5WGS5</accession>
<dbReference type="EMBL" id="BTSY01000006">
    <property type="protein sequence ID" value="GMT31456.1"/>
    <property type="molecule type" value="Genomic_DNA"/>
</dbReference>
<sequence length="79" mass="9140">LFDEDKGLCTCMSEEHDAHYEKDWGDDDVAEESPLPLVIDDLSHLVVKQHKRRRERKAPRGRFVDEPLKPSLSPSKIVE</sequence>
<keyword evidence="3" id="KW-1185">Reference proteome</keyword>